<protein>
    <recommendedName>
        <fullName evidence="2">DUF6533 domain-containing protein</fullName>
    </recommendedName>
</protein>
<keyword evidence="4" id="KW-1185">Reference proteome</keyword>
<sequence length="407" mass="46326">MTGHFSPSPSSTEFMAAAEPIQLFISSEVLPRPEVDMSGHAEFQLPSAYQDKLEAFQTNCVAFASFTALVWDHIDTFVDEVEYIWKGEKGPFIYLFFFHSYRLYGHLRCANFVKYEGVTVSLAVEMVGLMMLVRIRAVYRDSNQLSITVFLAFLLLLETVINIWLIAHAGPVIHNPLSRETSCSIIYDQTTLSRRVLASSSAWIPLIYVTIVFYLTLRKTFPPLSGVHATYTFQHLFEDGLLYYSVIVIVTLILTVMLLTAPEGTRNILSQTEQLLTVAMMSRITLNLRKVADSPNQYLIQRTSLSDPPHNEGGHRQSFWFVRLLAAFFKVIKQLWERGSMFQPSYYDNHSEISSFHDSPVNIGGMNVVIPGSETRAERGEGVYKYDRVKRQSLGIWFTTRDSMSSC</sequence>
<keyword evidence="1" id="KW-0812">Transmembrane</keyword>
<organism evidence="3 4">
    <name type="scientific">Leucocoprinus birnbaumii</name>
    <dbReference type="NCBI Taxonomy" id="56174"/>
    <lineage>
        <taxon>Eukaryota</taxon>
        <taxon>Fungi</taxon>
        <taxon>Dikarya</taxon>
        <taxon>Basidiomycota</taxon>
        <taxon>Agaricomycotina</taxon>
        <taxon>Agaricomycetes</taxon>
        <taxon>Agaricomycetidae</taxon>
        <taxon>Agaricales</taxon>
        <taxon>Agaricineae</taxon>
        <taxon>Agaricaceae</taxon>
        <taxon>Leucocoprinus</taxon>
    </lineage>
</organism>
<feature type="transmembrane region" description="Helical" evidence="1">
    <location>
        <begin position="241"/>
        <end position="261"/>
    </location>
</feature>
<feature type="transmembrane region" description="Helical" evidence="1">
    <location>
        <begin position="196"/>
        <end position="217"/>
    </location>
</feature>
<keyword evidence="1" id="KW-0472">Membrane</keyword>
<feature type="domain" description="DUF6533" evidence="2">
    <location>
        <begin position="60"/>
        <end position="98"/>
    </location>
</feature>
<gene>
    <name evidence="3" type="ORF">NP233_g10478</name>
</gene>
<feature type="transmembrane region" description="Helical" evidence="1">
    <location>
        <begin position="145"/>
        <end position="167"/>
    </location>
</feature>
<feature type="transmembrane region" description="Helical" evidence="1">
    <location>
        <begin position="112"/>
        <end position="133"/>
    </location>
</feature>
<proteinExistence type="predicted"/>
<dbReference type="AlphaFoldDB" id="A0AAD5VIE4"/>
<comment type="caution">
    <text evidence="3">The sequence shown here is derived from an EMBL/GenBank/DDBJ whole genome shotgun (WGS) entry which is preliminary data.</text>
</comment>
<name>A0AAD5VIE4_9AGAR</name>
<keyword evidence="1" id="KW-1133">Transmembrane helix</keyword>
<dbReference type="Proteomes" id="UP001213000">
    <property type="component" value="Unassembled WGS sequence"/>
</dbReference>
<evidence type="ECO:0000313" key="3">
    <source>
        <dbReference type="EMBL" id="KAJ3560989.1"/>
    </source>
</evidence>
<reference evidence="3" key="1">
    <citation type="submission" date="2022-07" db="EMBL/GenBank/DDBJ databases">
        <title>Genome Sequence of Leucocoprinus birnbaumii.</title>
        <authorList>
            <person name="Buettner E."/>
        </authorList>
    </citation>
    <scope>NUCLEOTIDE SEQUENCE</scope>
    <source>
        <strain evidence="3">VT141</strain>
    </source>
</reference>
<evidence type="ECO:0000313" key="4">
    <source>
        <dbReference type="Proteomes" id="UP001213000"/>
    </source>
</evidence>
<evidence type="ECO:0000259" key="2">
    <source>
        <dbReference type="Pfam" id="PF20151"/>
    </source>
</evidence>
<dbReference type="Pfam" id="PF20151">
    <property type="entry name" value="DUF6533"/>
    <property type="match status" value="1"/>
</dbReference>
<evidence type="ECO:0000256" key="1">
    <source>
        <dbReference type="SAM" id="Phobius"/>
    </source>
</evidence>
<dbReference type="InterPro" id="IPR045340">
    <property type="entry name" value="DUF6533"/>
</dbReference>
<accession>A0AAD5VIE4</accession>
<dbReference type="EMBL" id="JANIEX010001074">
    <property type="protein sequence ID" value="KAJ3560989.1"/>
    <property type="molecule type" value="Genomic_DNA"/>
</dbReference>